<evidence type="ECO:0008006" key="3">
    <source>
        <dbReference type="Google" id="ProtNLM"/>
    </source>
</evidence>
<evidence type="ECO:0000313" key="2">
    <source>
        <dbReference type="Proteomes" id="UP001330184"/>
    </source>
</evidence>
<evidence type="ECO:0000313" key="1">
    <source>
        <dbReference type="EMBL" id="BDW94079.1"/>
    </source>
</evidence>
<dbReference type="AlphaFoldDB" id="A0AA48HR03"/>
<proteinExistence type="predicted"/>
<protein>
    <recommendedName>
        <fullName evidence="3">3D (Asp-Asp-Asp) domain-containing protein</fullName>
    </recommendedName>
</protein>
<sequence length="141" mass="16214">MIIVVLILLGCTQKKVGPQSKLAPKYEWYGHEVIASAYNSVFWQTDSISPSVAAWGDTLKPGMKSIAVSRDLIKMGLRHNTMVKIDTFPDTFLVKDKMHWRWKNRIDLYMGKNIKKAREWGKKKLMICYAVPLDTIINTIE</sequence>
<dbReference type="RefSeq" id="WP_338195170.1">
    <property type="nucleotide sequence ID" value="NZ_AP027268.1"/>
</dbReference>
<dbReference type="EMBL" id="AP027268">
    <property type="protein sequence ID" value="BDW94079.1"/>
    <property type="molecule type" value="Genomic_DNA"/>
</dbReference>
<organism evidence="1 2">
    <name type="scientific">Flagellimonas marinaquae</name>
    <dbReference type="NCBI Taxonomy" id="254955"/>
    <lineage>
        <taxon>Bacteria</taxon>
        <taxon>Pseudomonadati</taxon>
        <taxon>Bacteroidota</taxon>
        <taxon>Flavobacteriia</taxon>
        <taxon>Flavobacteriales</taxon>
        <taxon>Flavobacteriaceae</taxon>
        <taxon>Flagellimonas</taxon>
    </lineage>
</organism>
<keyword evidence="2" id="KW-1185">Reference proteome</keyword>
<dbReference type="CDD" id="cd22784">
    <property type="entry name" value="DPBB_MltA_YuiC-like"/>
    <property type="match status" value="1"/>
</dbReference>
<name>A0AA48HR03_9FLAO</name>
<dbReference type="Proteomes" id="UP001330184">
    <property type="component" value="Chromosome"/>
</dbReference>
<reference evidence="1 2" key="1">
    <citation type="submission" date="2023-01" db="EMBL/GenBank/DDBJ databases">
        <title>Complete genome sequence of Muricauda aquimarina strain IFOP_LL357.</title>
        <authorList>
            <person name="Gajardo G."/>
            <person name="Ueki S."/>
            <person name="Maruyama F."/>
        </authorList>
    </citation>
    <scope>NUCLEOTIDE SEQUENCE [LARGE SCALE GENOMIC DNA]</scope>
    <source>
        <strain evidence="1 2">IFOP_LL357</strain>
    </source>
</reference>
<accession>A0AA48HR03</accession>
<gene>
    <name evidence="1" type="ORF">MACH07_29110</name>
</gene>